<comment type="catalytic activity">
    <reaction evidence="8">
        <text>IMP + H2O = 5-formamido-1-(5-phospho-D-ribosyl)imidazole-4-carboxamide</text>
        <dbReference type="Rhea" id="RHEA:18445"/>
        <dbReference type="ChEBI" id="CHEBI:15377"/>
        <dbReference type="ChEBI" id="CHEBI:58053"/>
        <dbReference type="ChEBI" id="CHEBI:58467"/>
        <dbReference type="EC" id="3.5.4.10"/>
    </reaction>
</comment>
<dbReference type="PIRSF" id="PIRSF000414">
    <property type="entry name" value="AICARFT_IMPCHas"/>
    <property type="match status" value="1"/>
</dbReference>
<proteinExistence type="inferred from homology"/>
<sequence length="570" mass="59694">MSGPSHDPSLYRARDVVQISRALVSVSDKSGLRELAGALASAGVEIVSTGSTAATIRGAGHPVTEVASVTGFAEALDGRVKTLHPAVHAGLLADLRLESHEAQLAELGIAPFELVVVNLYPFAETVASGAEASDVIEQIDIGGPAMVRAAAKNHANVAIVVDPADYEEVIEAVEAGGTTLRLRQRLASLAFEHTAGYDLGVANWFAGNVYDHWADADDVDLDDDDVDDDDVDDSDDDVDDSDDDVDDSDESQDWPGAVEVDADLSAVLRYGENSHQSAALYSIEGGIGIAQAEQLQGKDMSYNNYVDADAAVRAAFDFVEPAVAIVKHANPCGIAIADPGADDAIASAHSRAHACDPVSAYGGVIAANRTVTRAMAETVSGIFTEVLVAPGFEPEALELLTAKKNLRILRLPVGYTRGDIELRHISGGLLMQEIDGFEGFDSTAWQLVAGEEADAATRADLEFAWRACRAVKSNAILLASDGASVGVGMGQVNRVDSCHLAVTRAGERAAGSVAASDAFFPFADGVQVLLEVGVRAVVQPGGSVRDDEVVAAAQAAGVTMYFTGERHFFH</sequence>
<dbReference type="RefSeq" id="WP_386732177.1">
    <property type="nucleotide sequence ID" value="NZ_JBHSTP010000003.1"/>
</dbReference>
<dbReference type="HAMAP" id="MF_00139">
    <property type="entry name" value="PurH"/>
    <property type="match status" value="1"/>
</dbReference>
<evidence type="ECO:0000256" key="8">
    <source>
        <dbReference type="HAMAP-Rule" id="MF_00139"/>
    </source>
</evidence>
<evidence type="ECO:0000256" key="3">
    <source>
        <dbReference type="ARBA" id="ARBA00007667"/>
    </source>
</evidence>
<dbReference type="Proteomes" id="UP001596306">
    <property type="component" value="Unassembled WGS sequence"/>
</dbReference>
<dbReference type="EMBL" id="JBHSTP010000003">
    <property type="protein sequence ID" value="MFC6356949.1"/>
    <property type="molecule type" value="Genomic_DNA"/>
</dbReference>
<dbReference type="SMART" id="SM00851">
    <property type="entry name" value="MGS"/>
    <property type="match status" value="1"/>
</dbReference>
<evidence type="ECO:0000256" key="4">
    <source>
        <dbReference type="ARBA" id="ARBA00022679"/>
    </source>
</evidence>
<evidence type="ECO:0000256" key="7">
    <source>
        <dbReference type="ARBA" id="ARBA00023268"/>
    </source>
</evidence>
<dbReference type="NCBIfam" id="NF002049">
    <property type="entry name" value="PRK00881.1"/>
    <property type="match status" value="1"/>
</dbReference>
<accession>A0ABW1VJP6</accession>
<keyword evidence="4 8" id="KW-0808">Transferase</keyword>
<dbReference type="Pfam" id="PF02142">
    <property type="entry name" value="MGS"/>
    <property type="match status" value="1"/>
</dbReference>
<dbReference type="SUPFAM" id="SSF52335">
    <property type="entry name" value="Methylglyoxal synthase-like"/>
    <property type="match status" value="1"/>
</dbReference>
<comment type="pathway">
    <text evidence="1 8">Purine metabolism; IMP biosynthesis via de novo pathway; IMP from 5-formamido-1-(5-phospho-D-ribosyl)imidazole-4-carboxamide: step 1/1.</text>
</comment>
<keyword evidence="5 8" id="KW-0658">Purine biosynthesis</keyword>
<dbReference type="EC" id="2.1.2.3" evidence="8"/>
<protein>
    <recommendedName>
        <fullName evidence="8">Bifunctional purine biosynthesis protein PurH</fullName>
    </recommendedName>
    <domain>
        <recommendedName>
            <fullName evidence="8">Phosphoribosylaminoimidazolecarboxamide formyltransferase</fullName>
            <ecNumber evidence="8">2.1.2.3</ecNumber>
        </recommendedName>
        <alternativeName>
            <fullName evidence="8">AICAR transformylase</fullName>
        </alternativeName>
    </domain>
    <domain>
        <recommendedName>
            <fullName evidence="8">IMP cyclohydrolase</fullName>
            <ecNumber evidence="8">3.5.4.10</ecNumber>
        </recommendedName>
        <alternativeName>
            <fullName evidence="8">ATIC</fullName>
        </alternativeName>
        <alternativeName>
            <fullName evidence="8">IMP synthase</fullName>
        </alternativeName>
        <alternativeName>
            <fullName evidence="8">Inosinicase</fullName>
        </alternativeName>
    </domain>
</protein>
<feature type="compositionally biased region" description="Acidic residues" evidence="9">
    <location>
        <begin position="220"/>
        <end position="252"/>
    </location>
</feature>
<gene>
    <name evidence="8 11" type="primary">purH</name>
    <name evidence="11" type="ORF">ACFQB0_12615</name>
</gene>
<feature type="domain" description="MGS-like" evidence="10">
    <location>
        <begin position="11"/>
        <end position="161"/>
    </location>
</feature>
<comment type="pathway">
    <text evidence="2 8">Purine metabolism; IMP biosynthesis via de novo pathway; 5-formamido-1-(5-phospho-D-ribosyl)imidazole-4-carboxamide from 5-amino-1-(5-phospho-D-ribosyl)imidazole-4-carboxamide (10-formyl THF route): step 1/1.</text>
</comment>
<dbReference type="EC" id="3.5.4.10" evidence="8"/>
<comment type="catalytic activity">
    <reaction evidence="8">
        <text>(6R)-10-formyltetrahydrofolate + 5-amino-1-(5-phospho-beta-D-ribosyl)imidazole-4-carboxamide = 5-formamido-1-(5-phospho-D-ribosyl)imidazole-4-carboxamide + (6S)-5,6,7,8-tetrahydrofolate</text>
        <dbReference type="Rhea" id="RHEA:22192"/>
        <dbReference type="ChEBI" id="CHEBI:57453"/>
        <dbReference type="ChEBI" id="CHEBI:58467"/>
        <dbReference type="ChEBI" id="CHEBI:58475"/>
        <dbReference type="ChEBI" id="CHEBI:195366"/>
        <dbReference type="EC" id="2.1.2.3"/>
    </reaction>
</comment>
<dbReference type="Gene3D" id="3.40.50.1380">
    <property type="entry name" value="Methylglyoxal synthase-like domain"/>
    <property type="match status" value="1"/>
</dbReference>
<evidence type="ECO:0000256" key="6">
    <source>
        <dbReference type="ARBA" id="ARBA00022801"/>
    </source>
</evidence>
<keyword evidence="6 8" id="KW-0378">Hydrolase</keyword>
<evidence type="ECO:0000256" key="5">
    <source>
        <dbReference type="ARBA" id="ARBA00022755"/>
    </source>
</evidence>
<dbReference type="PROSITE" id="PS51855">
    <property type="entry name" value="MGS"/>
    <property type="match status" value="1"/>
</dbReference>
<evidence type="ECO:0000313" key="11">
    <source>
        <dbReference type="EMBL" id="MFC6356949.1"/>
    </source>
</evidence>
<dbReference type="InterPro" id="IPR011607">
    <property type="entry name" value="MGS-like_dom"/>
</dbReference>
<evidence type="ECO:0000256" key="2">
    <source>
        <dbReference type="ARBA" id="ARBA00004954"/>
    </source>
</evidence>
<dbReference type="PANTHER" id="PTHR11692:SF0">
    <property type="entry name" value="BIFUNCTIONAL PURINE BIOSYNTHESIS PROTEIN ATIC"/>
    <property type="match status" value="1"/>
</dbReference>
<dbReference type="SUPFAM" id="SSF53927">
    <property type="entry name" value="Cytidine deaminase-like"/>
    <property type="match status" value="1"/>
</dbReference>
<comment type="domain">
    <text evidence="8">The IMP cyclohydrolase activity resides in the N-terminal region.</text>
</comment>
<comment type="caution">
    <text evidence="11">The sequence shown here is derived from an EMBL/GenBank/DDBJ whole genome shotgun (WGS) entry which is preliminary data.</text>
</comment>
<dbReference type="GO" id="GO:0003937">
    <property type="term" value="F:IMP cyclohydrolase activity"/>
    <property type="evidence" value="ECO:0007669"/>
    <property type="project" value="UniProtKB-EC"/>
</dbReference>
<dbReference type="InterPro" id="IPR036914">
    <property type="entry name" value="MGS-like_dom_sf"/>
</dbReference>
<keyword evidence="7 8" id="KW-0511">Multifunctional enzyme</keyword>
<dbReference type="InterPro" id="IPR024051">
    <property type="entry name" value="AICAR_Tfase_dup_dom_sf"/>
</dbReference>
<dbReference type="InterPro" id="IPR016193">
    <property type="entry name" value="Cytidine_deaminase-like"/>
</dbReference>
<keyword evidence="12" id="KW-1185">Reference proteome</keyword>
<dbReference type="GO" id="GO:0004643">
    <property type="term" value="F:phosphoribosylaminoimidazolecarboxamide formyltransferase activity"/>
    <property type="evidence" value="ECO:0007669"/>
    <property type="project" value="UniProtKB-EC"/>
</dbReference>
<evidence type="ECO:0000256" key="9">
    <source>
        <dbReference type="SAM" id="MobiDB-lite"/>
    </source>
</evidence>
<organism evidence="11 12">
    <name type="scientific">Luethyella okanaganae</name>
    <dbReference type="NCBI Taxonomy" id="69372"/>
    <lineage>
        <taxon>Bacteria</taxon>
        <taxon>Bacillati</taxon>
        <taxon>Actinomycetota</taxon>
        <taxon>Actinomycetes</taxon>
        <taxon>Micrococcales</taxon>
        <taxon>Microbacteriaceae</taxon>
        <taxon>Luethyella</taxon>
    </lineage>
</organism>
<name>A0ABW1VJP6_9MICO</name>
<dbReference type="PANTHER" id="PTHR11692">
    <property type="entry name" value="BIFUNCTIONAL PURINE BIOSYNTHESIS PROTEIN PURH"/>
    <property type="match status" value="1"/>
</dbReference>
<dbReference type="Pfam" id="PF01808">
    <property type="entry name" value="AICARFT_IMPCHas"/>
    <property type="match status" value="2"/>
</dbReference>
<comment type="similarity">
    <text evidence="3 8">Belongs to the PurH family.</text>
</comment>
<evidence type="ECO:0000256" key="1">
    <source>
        <dbReference type="ARBA" id="ARBA00004844"/>
    </source>
</evidence>
<dbReference type="Gene3D" id="3.40.140.20">
    <property type="match status" value="2"/>
</dbReference>
<evidence type="ECO:0000313" key="12">
    <source>
        <dbReference type="Proteomes" id="UP001596306"/>
    </source>
</evidence>
<evidence type="ECO:0000259" key="10">
    <source>
        <dbReference type="PROSITE" id="PS51855"/>
    </source>
</evidence>
<dbReference type="SMART" id="SM00798">
    <property type="entry name" value="AICARFT_IMPCHas"/>
    <property type="match status" value="1"/>
</dbReference>
<dbReference type="InterPro" id="IPR002695">
    <property type="entry name" value="PurH-like"/>
</dbReference>
<reference evidence="12" key="1">
    <citation type="journal article" date="2019" name="Int. J. Syst. Evol. Microbiol.">
        <title>The Global Catalogue of Microorganisms (GCM) 10K type strain sequencing project: providing services to taxonomists for standard genome sequencing and annotation.</title>
        <authorList>
            <consortium name="The Broad Institute Genomics Platform"/>
            <consortium name="The Broad Institute Genome Sequencing Center for Infectious Disease"/>
            <person name="Wu L."/>
            <person name="Ma J."/>
        </authorList>
    </citation>
    <scope>NUCLEOTIDE SEQUENCE [LARGE SCALE GENOMIC DNA]</scope>
    <source>
        <strain evidence="12">CCUG 43304</strain>
    </source>
</reference>
<dbReference type="NCBIfam" id="TIGR00355">
    <property type="entry name" value="purH"/>
    <property type="match status" value="1"/>
</dbReference>
<feature type="region of interest" description="Disordered" evidence="9">
    <location>
        <begin position="220"/>
        <end position="254"/>
    </location>
</feature>
<dbReference type="CDD" id="cd01421">
    <property type="entry name" value="IMPCH"/>
    <property type="match status" value="1"/>
</dbReference>